<keyword evidence="2" id="KW-0677">Repeat</keyword>
<evidence type="ECO:0000256" key="4">
    <source>
        <dbReference type="SAM" id="MobiDB-lite"/>
    </source>
</evidence>
<dbReference type="Gramene" id="AUR62017029-RA">
    <property type="protein sequence ID" value="AUR62017029-RA:cds"/>
    <property type="gene ID" value="AUR62017029"/>
</dbReference>
<name>A0A803LQ00_CHEQI</name>
<evidence type="ECO:0000256" key="3">
    <source>
        <dbReference type="PROSITE-ProRule" id="PRU00221"/>
    </source>
</evidence>
<dbReference type="Pfam" id="PF00400">
    <property type="entry name" value="WD40"/>
    <property type="match status" value="5"/>
</dbReference>
<dbReference type="PROSITE" id="PS00678">
    <property type="entry name" value="WD_REPEATS_1"/>
    <property type="match status" value="1"/>
</dbReference>
<feature type="repeat" description="WD" evidence="3">
    <location>
        <begin position="370"/>
        <end position="403"/>
    </location>
</feature>
<dbReference type="EnsemblPlants" id="AUR62017029-RA">
    <property type="protein sequence ID" value="AUR62017029-RA:cds"/>
    <property type="gene ID" value="AUR62017029"/>
</dbReference>
<evidence type="ECO:0000313" key="6">
    <source>
        <dbReference type="Proteomes" id="UP000596660"/>
    </source>
</evidence>
<dbReference type="InterPro" id="IPR019775">
    <property type="entry name" value="WD40_repeat_CS"/>
</dbReference>
<reference evidence="5" key="1">
    <citation type="journal article" date="2017" name="Nature">
        <title>The genome of Chenopodium quinoa.</title>
        <authorList>
            <person name="Jarvis D.E."/>
            <person name="Ho Y.S."/>
            <person name="Lightfoot D.J."/>
            <person name="Schmoeckel S.M."/>
            <person name="Li B."/>
            <person name="Borm T.J.A."/>
            <person name="Ohyanagi H."/>
            <person name="Mineta K."/>
            <person name="Michell C.T."/>
            <person name="Saber N."/>
            <person name="Kharbatia N.M."/>
            <person name="Rupper R.R."/>
            <person name="Sharp A.R."/>
            <person name="Dally N."/>
            <person name="Boughton B.A."/>
            <person name="Woo Y.H."/>
            <person name="Gao G."/>
            <person name="Schijlen E.G.W.M."/>
            <person name="Guo X."/>
            <person name="Momin A.A."/>
            <person name="Negrao S."/>
            <person name="Al-Babili S."/>
            <person name="Gehring C."/>
            <person name="Roessner U."/>
            <person name="Jung C."/>
            <person name="Murphy K."/>
            <person name="Arold S.T."/>
            <person name="Gojobori T."/>
            <person name="van der Linden C.G."/>
            <person name="van Loo E.N."/>
            <person name="Jellen E.N."/>
            <person name="Maughan P.J."/>
            <person name="Tester M."/>
        </authorList>
    </citation>
    <scope>NUCLEOTIDE SEQUENCE [LARGE SCALE GENOMIC DNA]</scope>
    <source>
        <strain evidence="5">cv. PI 614886</strain>
    </source>
</reference>
<dbReference type="OMA" id="CHFSSNG"/>
<feature type="repeat" description="WD" evidence="3">
    <location>
        <begin position="413"/>
        <end position="455"/>
    </location>
</feature>
<evidence type="ECO:0000313" key="5">
    <source>
        <dbReference type="EnsemblPlants" id="AUR62017029-RA:cds"/>
    </source>
</evidence>
<protein>
    <submittedName>
        <fullName evidence="5">Uncharacterized protein</fullName>
    </submittedName>
</protein>
<reference evidence="5" key="2">
    <citation type="submission" date="2021-03" db="UniProtKB">
        <authorList>
            <consortium name="EnsemblPlants"/>
        </authorList>
    </citation>
    <scope>IDENTIFICATION</scope>
</reference>
<accession>A0A803LQ00</accession>
<dbReference type="PROSITE" id="PS50082">
    <property type="entry name" value="WD_REPEATS_2"/>
    <property type="match status" value="4"/>
</dbReference>
<feature type="compositionally biased region" description="Polar residues" evidence="4">
    <location>
        <begin position="145"/>
        <end position="160"/>
    </location>
</feature>
<dbReference type="PROSITE" id="PS50896">
    <property type="entry name" value="LISH"/>
    <property type="match status" value="1"/>
</dbReference>
<evidence type="ECO:0000256" key="2">
    <source>
        <dbReference type="ARBA" id="ARBA00022737"/>
    </source>
</evidence>
<dbReference type="Proteomes" id="UP000596660">
    <property type="component" value="Unplaced"/>
</dbReference>
<dbReference type="AlphaFoldDB" id="A0A803LQ00"/>
<dbReference type="GO" id="GO:0003714">
    <property type="term" value="F:transcription corepressor activity"/>
    <property type="evidence" value="ECO:0007669"/>
    <property type="project" value="InterPro"/>
</dbReference>
<sequence length="611" mass="67609">MMGSNNGWDAEEIFHKYLYDYMVKKNMHKTAEVFAKEANADICSVVSAIDSPQGFLAEWWSIFHDVYFYMYPHHAQTTETVSNKGKQVSGTTSHSPCSEASKFVINPQSSVQFPIGSHCDNILTQLSPKTCDGANHKRMTRKSDTNSQINTETRGSSKLAGNSPRVRQCAQLCTAERMAADCECLISSFLFGISPLMGTNQVSPRLGHQVLNSYLQSAHNQSQVDMPLSQSQQEIFAQFLASTSAKTLPSFPLTSDLDMLLKNGIDRTYGQDGRDKEASEINESVDMFFSQYDEHGDYTYGPCTPHHLSASYVKKGHTGISLTEVGSLHASKAKLFSCNFSPNGKLLVCAGYDKKALIWNMDTLEYTSSLETHAHLITDVRFHPSSEFFATSSFDKTVQIWDVAGPSKSLFALAGHSDHVMSLDFHPRKMDLLCSSDSNDEIRFWDIKAYACLRVSKGAIRQVRFQPQLGRLLATASGNAVNIFNVETGAFEFDLKGHQCEVRSICWDVTGNYLASVSEESVRLWSIVSGGRCIYELLSKGHSFQSCTFHPGDPMLLIIGSYQFLGLWNPTQSSTINTIQAHSGLISALASSPTIGLIASASHDQSVKLWR</sequence>
<organism evidence="5 6">
    <name type="scientific">Chenopodium quinoa</name>
    <name type="common">Quinoa</name>
    <dbReference type="NCBI Taxonomy" id="63459"/>
    <lineage>
        <taxon>Eukaryota</taxon>
        <taxon>Viridiplantae</taxon>
        <taxon>Streptophyta</taxon>
        <taxon>Embryophyta</taxon>
        <taxon>Tracheophyta</taxon>
        <taxon>Spermatophyta</taxon>
        <taxon>Magnoliopsida</taxon>
        <taxon>eudicotyledons</taxon>
        <taxon>Gunneridae</taxon>
        <taxon>Pentapetalae</taxon>
        <taxon>Caryophyllales</taxon>
        <taxon>Chenopodiaceae</taxon>
        <taxon>Chenopodioideae</taxon>
        <taxon>Atripliceae</taxon>
        <taxon>Chenopodium</taxon>
    </lineage>
</organism>
<dbReference type="SUPFAM" id="SSF50978">
    <property type="entry name" value="WD40 repeat-like"/>
    <property type="match status" value="1"/>
</dbReference>
<keyword evidence="1 3" id="KW-0853">WD repeat</keyword>
<dbReference type="InterPro" id="IPR036322">
    <property type="entry name" value="WD40_repeat_dom_sf"/>
</dbReference>
<proteinExistence type="predicted"/>
<dbReference type="PANTHER" id="PTHR44376">
    <property type="entry name" value="TRANSCRIPTIONAL REGULATOR OF FILAMENTOUS GROWTH FLO8"/>
    <property type="match status" value="1"/>
</dbReference>
<dbReference type="Gene3D" id="2.130.10.10">
    <property type="entry name" value="YVTN repeat-like/Quinoprotein amine dehydrogenase"/>
    <property type="match status" value="2"/>
</dbReference>
<dbReference type="SMART" id="SM00667">
    <property type="entry name" value="LisH"/>
    <property type="match status" value="1"/>
</dbReference>
<evidence type="ECO:0000256" key="1">
    <source>
        <dbReference type="ARBA" id="ARBA00022574"/>
    </source>
</evidence>
<dbReference type="InterPro" id="IPR015943">
    <property type="entry name" value="WD40/YVTN_repeat-like_dom_sf"/>
</dbReference>
<keyword evidence="6" id="KW-1185">Reference proteome</keyword>
<feature type="repeat" description="WD" evidence="3">
    <location>
        <begin position="579"/>
        <end position="611"/>
    </location>
</feature>
<dbReference type="CDD" id="cd00200">
    <property type="entry name" value="WD40"/>
    <property type="match status" value="1"/>
</dbReference>
<dbReference type="PANTHER" id="PTHR44376:SF8">
    <property type="entry name" value="TRANSCRIPTIONAL COREPRESSOR LEUNIG-LIKE"/>
    <property type="match status" value="1"/>
</dbReference>
<feature type="repeat" description="WD" evidence="3">
    <location>
        <begin position="328"/>
        <end position="369"/>
    </location>
</feature>
<dbReference type="PROSITE" id="PS50294">
    <property type="entry name" value="WD_REPEATS_REGION"/>
    <property type="match status" value="3"/>
</dbReference>
<dbReference type="InterPro" id="IPR006594">
    <property type="entry name" value="LisH"/>
</dbReference>
<dbReference type="InterPro" id="IPR001680">
    <property type="entry name" value="WD40_rpt"/>
</dbReference>
<dbReference type="SMART" id="SM00320">
    <property type="entry name" value="WD40"/>
    <property type="match status" value="7"/>
</dbReference>
<feature type="region of interest" description="Disordered" evidence="4">
    <location>
        <begin position="133"/>
        <end position="161"/>
    </location>
</feature>
<dbReference type="Pfam" id="PF08513">
    <property type="entry name" value="LisH"/>
    <property type="match status" value="1"/>
</dbReference>
<dbReference type="InterPro" id="IPR044716">
    <property type="entry name" value="LEUNIG-like"/>
</dbReference>